<gene>
    <name evidence="2" type="ORF">FHX71_000665</name>
</gene>
<organism evidence="2 3">
    <name type="scientific">Promicromonospora sukumoe</name>
    <dbReference type="NCBI Taxonomy" id="88382"/>
    <lineage>
        <taxon>Bacteria</taxon>
        <taxon>Bacillati</taxon>
        <taxon>Actinomycetota</taxon>
        <taxon>Actinomycetes</taxon>
        <taxon>Micrococcales</taxon>
        <taxon>Promicromonosporaceae</taxon>
        <taxon>Promicromonospora</taxon>
    </lineage>
</organism>
<protein>
    <submittedName>
        <fullName evidence="2">Uncharacterized protein</fullName>
    </submittedName>
</protein>
<feature type="transmembrane region" description="Helical" evidence="1">
    <location>
        <begin position="130"/>
        <end position="148"/>
    </location>
</feature>
<feature type="transmembrane region" description="Helical" evidence="1">
    <location>
        <begin position="36"/>
        <end position="57"/>
    </location>
</feature>
<evidence type="ECO:0000313" key="2">
    <source>
        <dbReference type="EMBL" id="MBA8806723.1"/>
    </source>
</evidence>
<feature type="transmembrane region" description="Helical" evidence="1">
    <location>
        <begin position="77"/>
        <end position="99"/>
    </location>
</feature>
<dbReference type="AlphaFoldDB" id="A0A7W3J5Q4"/>
<dbReference type="EMBL" id="JACGWV010000001">
    <property type="protein sequence ID" value="MBA8806723.1"/>
    <property type="molecule type" value="Genomic_DNA"/>
</dbReference>
<feature type="transmembrane region" description="Helical" evidence="1">
    <location>
        <begin position="106"/>
        <end position="124"/>
    </location>
</feature>
<keyword evidence="1" id="KW-1133">Transmembrane helix</keyword>
<keyword evidence="1" id="KW-0812">Transmembrane</keyword>
<keyword evidence="1" id="KW-0472">Membrane</keyword>
<sequence>MLNVEFARDLVFTAVLFGLVTFMWAGWAQERPPAGVVWRVVLGVLSAGGLALLGLGLPPLIRNWGSPTAMVSGSPALIAYIVVFWLEVAVIAGLAIFYARSGRQHLLPPTVLIVVGTHFAPLALVFQQPVMMLAAVLITAAGVVSLFLPRQVAAPSFWCGILAAPVFLVLGAVSLVAGQGALAG</sequence>
<feature type="transmembrane region" description="Helical" evidence="1">
    <location>
        <begin position="160"/>
        <end position="182"/>
    </location>
</feature>
<evidence type="ECO:0000256" key="1">
    <source>
        <dbReference type="SAM" id="Phobius"/>
    </source>
</evidence>
<reference evidence="2 3" key="1">
    <citation type="submission" date="2020-07" db="EMBL/GenBank/DDBJ databases">
        <title>Sequencing the genomes of 1000 actinobacteria strains.</title>
        <authorList>
            <person name="Klenk H.-P."/>
        </authorList>
    </citation>
    <scope>NUCLEOTIDE SEQUENCE [LARGE SCALE GENOMIC DNA]</scope>
    <source>
        <strain evidence="2 3">DSM 44121</strain>
    </source>
</reference>
<keyword evidence="3" id="KW-1185">Reference proteome</keyword>
<dbReference type="Proteomes" id="UP000540568">
    <property type="component" value="Unassembled WGS sequence"/>
</dbReference>
<accession>A0A7W3J5Q4</accession>
<evidence type="ECO:0000313" key="3">
    <source>
        <dbReference type="Proteomes" id="UP000540568"/>
    </source>
</evidence>
<name>A0A7W3J5Q4_9MICO</name>
<dbReference type="RefSeq" id="WP_182614409.1">
    <property type="nucleotide sequence ID" value="NZ_BAAATF010000002.1"/>
</dbReference>
<proteinExistence type="predicted"/>
<comment type="caution">
    <text evidence="2">The sequence shown here is derived from an EMBL/GenBank/DDBJ whole genome shotgun (WGS) entry which is preliminary data.</text>
</comment>
<feature type="transmembrane region" description="Helical" evidence="1">
    <location>
        <begin position="6"/>
        <end position="24"/>
    </location>
</feature>